<keyword evidence="3" id="KW-0520">NAD</keyword>
<evidence type="ECO:0000256" key="2">
    <source>
        <dbReference type="ARBA" id="ARBA00023002"/>
    </source>
</evidence>
<dbReference type="PANTHER" id="PTHR22981:SF7">
    <property type="entry name" value="3-HYDROXYISOBUTYRATE DEHYDROGENASE, MITOCHONDRIAL"/>
    <property type="match status" value="1"/>
</dbReference>
<dbReference type="SUPFAM" id="SSF51735">
    <property type="entry name" value="NAD(P)-binding Rossmann-fold domains"/>
    <property type="match status" value="1"/>
</dbReference>
<dbReference type="OrthoDB" id="3185659at2"/>
<keyword evidence="2" id="KW-0560">Oxidoreductase</keyword>
<dbReference type="PANTHER" id="PTHR22981">
    <property type="entry name" value="3-HYDROXYISOBUTYRATE DEHYDROGENASE-RELATED"/>
    <property type="match status" value="1"/>
</dbReference>
<name>A0A2V1HMT1_9MICO</name>
<dbReference type="InterPro" id="IPR008927">
    <property type="entry name" value="6-PGluconate_DH-like_C_sf"/>
</dbReference>
<evidence type="ECO:0000313" key="9">
    <source>
        <dbReference type="Proteomes" id="UP000244893"/>
    </source>
</evidence>
<dbReference type="GO" id="GO:0016054">
    <property type="term" value="P:organic acid catabolic process"/>
    <property type="evidence" value="ECO:0007669"/>
    <property type="project" value="UniProtKB-ARBA"/>
</dbReference>
<dbReference type="EMBL" id="QEOP01000002">
    <property type="protein sequence ID" value="PVZ93906.1"/>
    <property type="molecule type" value="Genomic_DNA"/>
</dbReference>
<evidence type="ECO:0000256" key="1">
    <source>
        <dbReference type="ARBA" id="ARBA00009080"/>
    </source>
</evidence>
<dbReference type="Gene3D" id="1.10.1040.10">
    <property type="entry name" value="N-(1-d-carboxylethyl)-l-norvaline Dehydrogenase, domain 2"/>
    <property type="match status" value="1"/>
</dbReference>
<dbReference type="Pfam" id="PF03446">
    <property type="entry name" value="NAD_binding_2"/>
    <property type="match status" value="1"/>
</dbReference>
<dbReference type="GO" id="GO:0051287">
    <property type="term" value="F:NAD binding"/>
    <property type="evidence" value="ECO:0007669"/>
    <property type="project" value="InterPro"/>
</dbReference>
<dbReference type="Proteomes" id="UP000244893">
    <property type="component" value="Unassembled WGS sequence"/>
</dbReference>
<feature type="compositionally biased region" description="Pro residues" evidence="5">
    <location>
        <begin position="302"/>
        <end position="313"/>
    </location>
</feature>
<keyword evidence="9" id="KW-1185">Reference proteome</keyword>
<reference evidence="8 9" key="1">
    <citation type="submission" date="2018-05" db="EMBL/GenBank/DDBJ databases">
        <title>Amnibacterium sp. M8JJ-5, whole genome shotgun sequence.</title>
        <authorList>
            <person name="Tuo L."/>
        </authorList>
    </citation>
    <scope>NUCLEOTIDE SEQUENCE [LARGE SCALE GENOMIC DNA]</scope>
    <source>
        <strain evidence="8 9">M8JJ-5</strain>
    </source>
</reference>
<proteinExistence type="inferred from homology"/>
<feature type="active site" evidence="4">
    <location>
        <position position="175"/>
    </location>
</feature>
<dbReference type="GO" id="GO:0050661">
    <property type="term" value="F:NADP binding"/>
    <property type="evidence" value="ECO:0007669"/>
    <property type="project" value="InterPro"/>
</dbReference>
<dbReference type="InterPro" id="IPR036291">
    <property type="entry name" value="NAD(P)-bd_dom_sf"/>
</dbReference>
<accession>A0A2V1HMT1</accession>
<evidence type="ECO:0000259" key="7">
    <source>
        <dbReference type="Pfam" id="PF14833"/>
    </source>
</evidence>
<feature type="domain" description="6-phosphogluconate dehydrogenase NADP-binding" evidence="6">
    <location>
        <begin position="9"/>
        <end position="161"/>
    </location>
</feature>
<dbReference type="InterPro" id="IPR029154">
    <property type="entry name" value="HIBADH-like_NADP-bd"/>
</dbReference>
<feature type="region of interest" description="Disordered" evidence="5">
    <location>
        <begin position="294"/>
        <end position="313"/>
    </location>
</feature>
<dbReference type="InterPro" id="IPR006115">
    <property type="entry name" value="6PGDH_NADP-bd"/>
</dbReference>
<dbReference type="RefSeq" id="WP_116756420.1">
    <property type="nucleotide sequence ID" value="NZ_JBHUEX010000001.1"/>
</dbReference>
<dbReference type="SUPFAM" id="SSF48179">
    <property type="entry name" value="6-phosphogluconate dehydrogenase C-terminal domain-like"/>
    <property type="match status" value="1"/>
</dbReference>
<comment type="similarity">
    <text evidence="1">Belongs to the HIBADH-related family.</text>
</comment>
<dbReference type="GO" id="GO:0016616">
    <property type="term" value="F:oxidoreductase activity, acting on the CH-OH group of donors, NAD or NADP as acceptor"/>
    <property type="evidence" value="ECO:0007669"/>
    <property type="project" value="TreeGrafter"/>
</dbReference>
<dbReference type="InterPro" id="IPR002204">
    <property type="entry name" value="3-OH-isobutyrate_DH-rel_CS"/>
</dbReference>
<evidence type="ECO:0000256" key="5">
    <source>
        <dbReference type="SAM" id="MobiDB-lite"/>
    </source>
</evidence>
<evidence type="ECO:0000256" key="4">
    <source>
        <dbReference type="PIRSR" id="PIRSR000103-1"/>
    </source>
</evidence>
<dbReference type="PIRSF" id="PIRSF000103">
    <property type="entry name" value="HIBADH"/>
    <property type="match status" value="1"/>
</dbReference>
<feature type="domain" description="3-hydroxyisobutyrate dehydrogenase-like NAD-binding" evidence="7">
    <location>
        <begin position="169"/>
        <end position="289"/>
    </location>
</feature>
<evidence type="ECO:0000259" key="6">
    <source>
        <dbReference type="Pfam" id="PF03446"/>
    </source>
</evidence>
<comment type="caution">
    <text evidence="8">The sequence shown here is derived from an EMBL/GenBank/DDBJ whole genome shotgun (WGS) entry which is preliminary data.</text>
</comment>
<dbReference type="AlphaFoldDB" id="A0A2V1HMT1"/>
<sequence>MSDPAQIRRVGFVGLGNMGGPMVARLLGDGFEVVAYDTAPAAIERAVEGGAVGANALEDAARGTDAIVLMLPNSAIVTAVVEQLRSAGALAEGLVVIDMSSSEPQRTRELAAELAQSGVALVDAPVSGGVRGAVGGKLTIMVGADDEQLARVRPVLESLGTVRHAGAVGAGHAIKALNNLLSASHLLATAEAMAAGTRFGLDPDVMLAVFNGSSGKSGSTENKYPNFIRTGRYDSGFGLRLMLKDMRIATSLAEQEGVPARLGVEAVELWSEAAESLEPTADHTEIARWIDQLVPPSDGITAPPPPGTGPMTS</sequence>
<dbReference type="InterPro" id="IPR015815">
    <property type="entry name" value="HIBADH-related"/>
</dbReference>
<organism evidence="8 9">
    <name type="scientific">Amnibacterium flavum</name>
    <dbReference type="NCBI Taxonomy" id="2173173"/>
    <lineage>
        <taxon>Bacteria</taxon>
        <taxon>Bacillati</taxon>
        <taxon>Actinomycetota</taxon>
        <taxon>Actinomycetes</taxon>
        <taxon>Micrococcales</taxon>
        <taxon>Microbacteriaceae</taxon>
        <taxon>Amnibacterium</taxon>
    </lineage>
</organism>
<dbReference type="PROSITE" id="PS00895">
    <property type="entry name" value="3_HYDROXYISOBUT_DH"/>
    <property type="match status" value="1"/>
</dbReference>
<dbReference type="Gene3D" id="3.40.50.720">
    <property type="entry name" value="NAD(P)-binding Rossmann-like Domain"/>
    <property type="match status" value="1"/>
</dbReference>
<dbReference type="InterPro" id="IPR013328">
    <property type="entry name" value="6PGD_dom2"/>
</dbReference>
<gene>
    <name evidence="8" type="ORF">DDQ50_09030</name>
</gene>
<protein>
    <submittedName>
        <fullName evidence="8">NAD(P)-dependent oxidoreductase</fullName>
    </submittedName>
</protein>
<evidence type="ECO:0000256" key="3">
    <source>
        <dbReference type="ARBA" id="ARBA00023027"/>
    </source>
</evidence>
<dbReference type="Pfam" id="PF14833">
    <property type="entry name" value="NAD_binding_11"/>
    <property type="match status" value="1"/>
</dbReference>
<evidence type="ECO:0000313" key="8">
    <source>
        <dbReference type="EMBL" id="PVZ93906.1"/>
    </source>
</evidence>